<dbReference type="Gene3D" id="3.30.565.10">
    <property type="entry name" value="Histidine kinase-like ATPase, C-terminal domain"/>
    <property type="match status" value="1"/>
</dbReference>
<dbReference type="SMART" id="SM00388">
    <property type="entry name" value="HisKA"/>
    <property type="match status" value="1"/>
</dbReference>
<evidence type="ECO:0000256" key="6">
    <source>
        <dbReference type="ARBA" id="ARBA00022777"/>
    </source>
</evidence>
<dbReference type="PANTHER" id="PTHR43065">
    <property type="entry name" value="SENSOR HISTIDINE KINASE"/>
    <property type="match status" value="1"/>
</dbReference>
<accession>A0AA96Y6Z7</accession>
<sequence>MLGFALVSGLVFVGLYGWLYSKALNRVREGLRQDMVNTLDGAIAGVDATEFSQLSQLPAPQGEPVPASNPLYQRHQEWLIRIHNVEPRANPYTLVKGTKPYEALWIGDSLRVFQPENATSFRESYLATPDKTRLYQGFSEVTLTLSPYTDPWGSWISAYGPIKNAKGQVIGLLGIDFRADEIHSIERDIRKSLAIAFGSTYLLLLGLVVLLARSFTRPIIDLTDATEQMSQGEYDRALTQFHRRYVRDEISQLASSFERMVEQVQQREEDLASANSNLEEQVRQRTQELEENNAHLKQTLQDLKATQSQLIQTEKMSSLGQLVAGLAHEINNPLSFIQSNLLHAREYMQHVLEMLHLYQSHVPELPAACEKAEDLGLEFIQDDLPKLLGSMQVGTQRISEIVRSLRVFARLDESEVKSVDLHEGLDSTLLLLNSRLRGTPSRADIHIVREYGDLPLVECYAGQINQVFMNLLSNAIDALEALREQADGSRSAAGEDHSPAYCMDWAKDLLPEQQDEIPTIRIRTRLVEGNRVSVCIADNGIGISTDVQQRIFNPFFTTKPVGRGTGLGLSICHQIITERHGGTLKCTSCPAEGSEFCFEIPLKLPANQPQQTQA</sequence>
<gene>
    <name evidence="12" type="ORF">HNI00_02570</name>
</gene>
<dbReference type="InterPro" id="IPR003660">
    <property type="entry name" value="HAMP_dom"/>
</dbReference>
<dbReference type="InterPro" id="IPR003594">
    <property type="entry name" value="HATPase_dom"/>
</dbReference>
<evidence type="ECO:0000259" key="11">
    <source>
        <dbReference type="PROSITE" id="PS50885"/>
    </source>
</evidence>
<evidence type="ECO:0000256" key="3">
    <source>
        <dbReference type="ARBA" id="ARBA00012438"/>
    </source>
</evidence>
<keyword evidence="5" id="KW-0808">Transferase</keyword>
<protein>
    <recommendedName>
        <fullName evidence="3">histidine kinase</fullName>
        <ecNumber evidence="3">2.7.13.3</ecNumber>
    </recommendedName>
</protein>
<dbReference type="PANTHER" id="PTHR43065:SF50">
    <property type="entry name" value="HISTIDINE KINASE"/>
    <property type="match status" value="1"/>
</dbReference>
<dbReference type="SUPFAM" id="SSF158472">
    <property type="entry name" value="HAMP domain-like"/>
    <property type="match status" value="1"/>
</dbReference>
<dbReference type="InterPro" id="IPR004358">
    <property type="entry name" value="Sig_transdc_His_kin-like_C"/>
</dbReference>
<dbReference type="InterPro" id="IPR003661">
    <property type="entry name" value="HisK_dim/P_dom"/>
</dbReference>
<comment type="subcellular location">
    <subcellularLocation>
        <location evidence="2">Membrane</location>
    </subcellularLocation>
</comment>
<dbReference type="CDD" id="cd00082">
    <property type="entry name" value="HisKA"/>
    <property type="match status" value="1"/>
</dbReference>
<dbReference type="InterPro" id="IPR005467">
    <property type="entry name" value="His_kinase_dom"/>
</dbReference>
<feature type="domain" description="Histidine kinase" evidence="10">
    <location>
        <begin position="325"/>
        <end position="604"/>
    </location>
</feature>
<evidence type="ECO:0000256" key="8">
    <source>
        <dbReference type="SAM" id="Coils"/>
    </source>
</evidence>
<keyword evidence="9" id="KW-1133">Transmembrane helix</keyword>
<evidence type="ECO:0000256" key="9">
    <source>
        <dbReference type="SAM" id="Phobius"/>
    </source>
</evidence>
<dbReference type="Gene3D" id="6.10.340.10">
    <property type="match status" value="1"/>
</dbReference>
<dbReference type="Gene3D" id="1.10.287.130">
    <property type="match status" value="1"/>
</dbReference>
<organism evidence="12">
    <name type="scientific">Thermoleptolyngbya oregonensis NK1-22</name>
    <dbReference type="NCBI Taxonomy" id="2547457"/>
    <lineage>
        <taxon>Bacteria</taxon>
        <taxon>Bacillati</taxon>
        <taxon>Cyanobacteriota</taxon>
        <taxon>Cyanophyceae</taxon>
        <taxon>Oculatellales</taxon>
        <taxon>Oculatellaceae</taxon>
        <taxon>Thermoleptolyngbya</taxon>
    </lineage>
</organism>
<dbReference type="GO" id="GO:0000155">
    <property type="term" value="F:phosphorelay sensor kinase activity"/>
    <property type="evidence" value="ECO:0007669"/>
    <property type="project" value="InterPro"/>
</dbReference>
<dbReference type="PROSITE" id="PS50109">
    <property type="entry name" value="HIS_KIN"/>
    <property type="match status" value="1"/>
</dbReference>
<dbReference type="CDD" id="cd06225">
    <property type="entry name" value="HAMP"/>
    <property type="match status" value="1"/>
</dbReference>
<evidence type="ECO:0000256" key="2">
    <source>
        <dbReference type="ARBA" id="ARBA00004370"/>
    </source>
</evidence>
<comment type="catalytic activity">
    <reaction evidence="1">
        <text>ATP + protein L-histidine = ADP + protein N-phospho-L-histidine.</text>
        <dbReference type="EC" id="2.7.13.3"/>
    </reaction>
</comment>
<keyword evidence="6" id="KW-0418">Kinase</keyword>
<feature type="domain" description="HAMP" evidence="11">
    <location>
        <begin position="213"/>
        <end position="269"/>
    </location>
</feature>
<dbReference type="SUPFAM" id="SSF47384">
    <property type="entry name" value="Homodimeric domain of signal transducing histidine kinase"/>
    <property type="match status" value="1"/>
</dbReference>
<dbReference type="KEGG" id="tog:HNI00_02570"/>
<dbReference type="PRINTS" id="PR00344">
    <property type="entry name" value="BCTRLSENSOR"/>
</dbReference>
<dbReference type="SMART" id="SM00304">
    <property type="entry name" value="HAMP"/>
    <property type="match status" value="1"/>
</dbReference>
<evidence type="ECO:0000256" key="5">
    <source>
        <dbReference type="ARBA" id="ARBA00022679"/>
    </source>
</evidence>
<keyword evidence="4" id="KW-0597">Phosphoprotein</keyword>
<keyword evidence="8" id="KW-0175">Coiled coil</keyword>
<evidence type="ECO:0000256" key="4">
    <source>
        <dbReference type="ARBA" id="ARBA00022553"/>
    </source>
</evidence>
<dbReference type="Pfam" id="PF00672">
    <property type="entry name" value="HAMP"/>
    <property type="match status" value="1"/>
</dbReference>
<feature type="transmembrane region" description="Helical" evidence="9">
    <location>
        <begin position="193"/>
        <end position="212"/>
    </location>
</feature>
<keyword evidence="9" id="KW-0472">Membrane</keyword>
<evidence type="ECO:0000259" key="10">
    <source>
        <dbReference type="PROSITE" id="PS50109"/>
    </source>
</evidence>
<dbReference type="EMBL" id="CP053540">
    <property type="protein sequence ID" value="WOB42173.1"/>
    <property type="molecule type" value="Genomic_DNA"/>
</dbReference>
<dbReference type="EC" id="2.7.13.3" evidence="3"/>
<feature type="transmembrane region" description="Helical" evidence="9">
    <location>
        <begin position="6"/>
        <end position="25"/>
    </location>
</feature>
<name>A0AA96Y6Z7_9CYAN</name>
<dbReference type="GO" id="GO:0016020">
    <property type="term" value="C:membrane"/>
    <property type="evidence" value="ECO:0007669"/>
    <property type="project" value="UniProtKB-SubCell"/>
</dbReference>
<keyword evidence="9" id="KW-0812">Transmembrane</keyword>
<reference evidence="12" key="1">
    <citation type="submission" date="2020-05" db="EMBL/GenBank/DDBJ databases">
        <authorList>
            <person name="Zhu T."/>
            <person name="Keshari N."/>
            <person name="Lu X."/>
        </authorList>
    </citation>
    <scope>NUCLEOTIDE SEQUENCE</scope>
    <source>
        <strain evidence="12">NK1-22</strain>
    </source>
</reference>
<dbReference type="PROSITE" id="PS50885">
    <property type="entry name" value="HAMP"/>
    <property type="match status" value="1"/>
</dbReference>
<dbReference type="AlphaFoldDB" id="A0AA96Y6Z7"/>
<dbReference type="Pfam" id="PF02518">
    <property type="entry name" value="HATPase_c"/>
    <property type="match status" value="1"/>
</dbReference>
<dbReference type="SMART" id="SM00387">
    <property type="entry name" value="HATPase_c"/>
    <property type="match status" value="1"/>
</dbReference>
<evidence type="ECO:0000256" key="7">
    <source>
        <dbReference type="ARBA" id="ARBA00023012"/>
    </source>
</evidence>
<keyword evidence="7" id="KW-0902">Two-component regulatory system</keyword>
<feature type="coiled-coil region" evidence="8">
    <location>
        <begin position="257"/>
        <end position="306"/>
    </location>
</feature>
<dbReference type="SUPFAM" id="SSF55874">
    <property type="entry name" value="ATPase domain of HSP90 chaperone/DNA topoisomerase II/histidine kinase"/>
    <property type="match status" value="1"/>
</dbReference>
<proteinExistence type="predicted"/>
<dbReference type="InterPro" id="IPR036890">
    <property type="entry name" value="HATPase_C_sf"/>
</dbReference>
<evidence type="ECO:0000256" key="1">
    <source>
        <dbReference type="ARBA" id="ARBA00000085"/>
    </source>
</evidence>
<dbReference type="RefSeq" id="WP_316790407.1">
    <property type="nucleotide sequence ID" value="NZ_CP053540.1"/>
</dbReference>
<evidence type="ECO:0000313" key="12">
    <source>
        <dbReference type="EMBL" id="WOB42173.1"/>
    </source>
</evidence>
<dbReference type="InterPro" id="IPR036097">
    <property type="entry name" value="HisK_dim/P_sf"/>
</dbReference>